<dbReference type="InterPro" id="IPR027417">
    <property type="entry name" value="P-loop_NTPase"/>
</dbReference>
<dbReference type="NCBIfam" id="NF040713">
    <property type="entry name" value="ZapE"/>
    <property type="match status" value="1"/>
</dbReference>
<proteinExistence type="predicted"/>
<dbReference type="GO" id="GO:0005737">
    <property type="term" value="C:cytoplasm"/>
    <property type="evidence" value="ECO:0007669"/>
    <property type="project" value="TreeGrafter"/>
</dbReference>
<gene>
    <name evidence="3" type="ORF">MNBD_GAMMA15-1346</name>
</gene>
<organism evidence="3">
    <name type="scientific">hydrothermal vent metagenome</name>
    <dbReference type="NCBI Taxonomy" id="652676"/>
    <lineage>
        <taxon>unclassified sequences</taxon>
        <taxon>metagenomes</taxon>
        <taxon>ecological metagenomes</taxon>
    </lineage>
</organism>
<dbReference type="SUPFAM" id="SSF52540">
    <property type="entry name" value="P-loop containing nucleoside triphosphate hydrolases"/>
    <property type="match status" value="1"/>
</dbReference>
<dbReference type="EMBL" id="UOFN01000034">
    <property type="protein sequence ID" value="VAW74354.1"/>
    <property type="molecule type" value="Genomic_DNA"/>
</dbReference>
<accession>A0A3B0YZH2</accession>
<dbReference type="GO" id="GO:0005524">
    <property type="term" value="F:ATP binding"/>
    <property type="evidence" value="ECO:0007669"/>
    <property type="project" value="UniProtKB-KW"/>
</dbReference>
<dbReference type="InterPro" id="IPR005654">
    <property type="entry name" value="ATPase_AFG1-like"/>
</dbReference>
<dbReference type="GO" id="GO:0016887">
    <property type="term" value="F:ATP hydrolysis activity"/>
    <property type="evidence" value="ECO:0007669"/>
    <property type="project" value="InterPro"/>
</dbReference>
<evidence type="ECO:0000256" key="1">
    <source>
        <dbReference type="ARBA" id="ARBA00022741"/>
    </source>
</evidence>
<keyword evidence="1" id="KW-0547">Nucleotide-binding</keyword>
<dbReference type="Gene3D" id="3.40.50.300">
    <property type="entry name" value="P-loop containing nucleotide triphosphate hydrolases"/>
    <property type="match status" value="1"/>
</dbReference>
<sequence>MGKLQALYEALKEPPPQLDLWKRLIGAKAPLVRGLYLWGGPGRGKTWLMDAFFDSVPFPGKRRVHFHRFMLEIHQTLDKLPKTPNPLLIVADRLAARSRLLCVDEFHVTDVADAMLLAGLLEALFERQLTLVATSNTEPRMLYHEGLQRARFMPAIGLIEQHTEVVALDGGEDYRMSLLQKSGTCLVSPDDETGRIWLREHLDALVGTSPTDGAVLNLAGREVRTVSVADDVVWFTFAELCLQPRSARDYLELACEFHTLLLEAVPGLSAEMDEGARRFMHLIDALYDHGVKLVMTTELSPEQLYTGRQLARPFLRTASRLTEMASEDYLSRAHEPARSAVTDRSHG</sequence>
<protein>
    <submittedName>
        <fullName evidence="3">ATPase, AFG1 family</fullName>
    </submittedName>
</protein>
<dbReference type="AlphaFoldDB" id="A0A3B0YZH2"/>
<dbReference type="PANTHER" id="PTHR12169">
    <property type="entry name" value="ATPASE N2B"/>
    <property type="match status" value="1"/>
</dbReference>
<name>A0A3B0YZH2_9ZZZZ</name>
<evidence type="ECO:0000256" key="2">
    <source>
        <dbReference type="ARBA" id="ARBA00022840"/>
    </source>
</evidence>
<evidence type="ECO:0000313" key="3">
    <source>
        <dbReference type="EMBL" id="VAW74354.1"/>
    </source>
</evidence>
<dbReference type="Pfam" id="PF03969">
    <property type="entry name" value="AFG1_ATPase"/>
    <property type="match status" value="1"/>
</dbReference>
<reference evidence="3" key="1">
    <citation type="submission" date="2018-06" db="EMBL/GenBank/DDBJ databases">
        <authorList>
            <person name="Zhirakovskaya E."/>
        </authorList>
    </citation>
    <scope>NUCLEOTIDE SEQUENCE</scope>
</reference>
<keyword evidence="2" id="KW-0067">ATP-binding</keyword>
<dbReference type="PANTHER" id="PTHR12169:SF6">
    <property type="entry name" value="AFG1-LIKE ATPASE"/>
    <property type="match status" value="1"/>
</dbReference>